<evidence type="ECO:0000313" key="9">
    <source>
        <dbReference type="Proteomes" id="UP001458880"/>
    </source>
</evidence>
<organism evidence="8 9">
    <name type="scientific">Popillia japonica</name>
    <name type="common">Japanese beetle</name>
    <dbReference type="NCBI Taxonomy" id="7064"/>
    <lineage>
        <taxon>Eukaryota</taxon>
        <taxon>Metazoa</taxon>
        <taxon>Ecdysozoa</taxon>
        <taxon>Arthropoda</taxon>
        <taxon>Hexapoda</taxon>
        <taxon>Insecta</taxon>
        <taxon>Pterygota</taxon>
        <taxon>Neoptera</taxon>
        <taxon>Endopterygota</taxon>
        <taxon>Coleoptera</taxon>
        <taxon>Polyphaga</taxon>
        <taxon>Scarabaeiformia</taxon>
        <taxon>Scarabaeidae</taxon>
        <taxon>Rutelinae</taxon>
        <taxon>Popillia</taxon>
    </lineage>
</organism>
<dbReference type="AlphaFoldDB" id="A0AAW1LY33"/>
<keyword evidence="7" id="KW-0539">Nucleus</keyword>
<sequence>MSTGFTFGAKPPTAAFGQTSFGAPTTGSITFGTPAVQNPTPFGATPQPTAGFGSTNFGMSSFGTPAAATTQTTGLTFGTPAATTPGFAFGATATTSAPSTGLTFGTAALPSNTNTSFGFGNVPPASTGLTFGAPTTTTASGFGFGTPASTSLTFGTPVSSGLTFGTPASTGLTFGTPASTALTFGTPATTGLTFGTPATSGLTFATTTTTAPSFGFNTPATQAVPNLGQTQTTSSTGLFGTTPFAFATPTTSTPSFNLSFGATTTAAPTFNLTAPSTVGSTGLNFGLGTTTQSSGLSFGLGGMTTTSFSKPLITTTTTSTQPQFGLGGIINSTPKTEISMPGKQEIAPPDQLLPNELQQTVESFQTFVKQQKHFSSDVARISSKEFRKVTNYVDQVGNALNEVEKQLQNNRTAADKLKMDTAKGLQNIEMAQRTMDTPPGLQYDNIMPMMFFKELVDNFEKELQNLKLQIEYTDKYVRNFEKPVPLNSQDLAAGMRKLHETFIALAGRLQTVHSQVENQKEQYLKFRKNLLNDDTNTFEMPKMHNNAVSINLSTFAYKPPSVASGPSPFHALSHTSVIQAAAQNQSQTTTTAGNIGFGIPQQSTNTSGTSLFVTKTTIR</sequence>
<evidence type="ECO:0000256" key="1">
    <source>
        <dbReference type="ARBA" id="ARBA00004567"/>
    </source>
</evidence>
<dbReference type="GO" id="GO:0017056">
    <property type="term" value="F:structural constituent of nuclear pore"/>
    <property type="evidence" value="ECO:0007669"/>
    <property type="project" value="InterPro"/>
</dbReference>
<proteinExistence type="predicted"/>
<dbReference type="PANTHER" id="PTHR13437">
    <property type="entry name" value="NUCLEOPORIN P58/P45 NUCLEOPORIN-LIKE PROTEIN 1"/>
    <property type="match status" value="1"/>
</dbReference>
<comment type="caution">
    <text evidence="8">The sequence shown here is derived from an EMBL/GenBank/DDBJ whole genome shotgun (WGS) entry which is preliminary data.</text>
</comment>
<dbReference type="GO" id="GO:0005643">
    <property type="term" value="C:nuclear pore"/>
    <property type="evidence" value="ECO:0007669"/>
    <property type="project" value="UniProtKB-SubCell"/>
</dbReference>
<dbReference type="Pfam" id="PF15967">
    <property type="entry name" value="Nucleoporin_FG2"/>
    <property type="match status" value="1"/>
</dbReference>
<evidence type="ECO:0000256" key="2">
    <source>
        <dbReference type="ARBA" id="ARBA00022448"/>
    </source>
</evidence>
<evidence type="ECO:0000256" key="4">
    <source>
        <dbReference type="ARBA" id="ARBA00022927"/>
    </source>
</evidence>
<keyword evidence="4" id="KW-0653">Protein transport</keyword>
<reference evidence="8 9" key="1">
    <citation type="journal article" date="2024" name="BMC Genomics">
        <title>De novo assembly and annotation of Popillia japonica's genome with initial clues to its potential as an invasive pest.</title>
        <authorList>
            <person name="Cucini C."/>
            <person name="Boschi S."/>
            <person name="Funari R."/>
            <person name="Cardaioli E."/>
            <person name="Iannotti N."/>
            <person name="Marturano G."/>
            <person name="Paoli F."/>
            <person name="Bruttini M."/>
            <person name="Carapelli A."/>
            <person name="Frati F."/>
            <person name="Nardi F."/>
        </authorList>
    </citation>
    <scope>NUCLEOTIDE SEQUENCE [LARGE SCALE GENOMIC DNA]</scope>
    <source>
        <strain evidence="8">DMR45628</strain>
    </source>
</reference>
<protein>
    <recommendedName>
        <fullName evidence="10">Nucleoporin p58/p45</fullName>
    </recommendedName>
</protein>
<evidence type="ECO:0000256" key="5">
    <source>
        <dbReference type="ARBA" id="ARBA00023010"/>
    </source>
</evidence>
<dbReference type="PANTHER" id="PTHR13437:SF2">
    <property type="entry name" value="NUCLEOPORIN P58_P45"/>
    <property type="match status" value="1"/>
</dbReference>
<keyword evidence="2" id="KW-0813">Transport</keyword>
<evidence type="ECO:0000313" key="8">
    <source>
        <dbReference type="EMBL" id="KAK9738314.1"/>
    </source>
</evidence>
<dbReference type="GO" id="GO:0008139">
    <property type="term" value="F:nuclear localization sequence binding"/>
    <property type="evidence" value="ECO:0007669"/>
    <property type="project" value="InterPro"/>
</dbReference>
<comment type="subcellular location">
    <subcellularLocation>
        <location evidence="1">Nucleus</location>
        <location evidence="1">Nuclear pore complex</location>
    </subcellularLocation>
</comment>
<evidence type="ECO:0000256" key="6">
    <source>
        <dbReference type="ARBA" id="ARBA00023132"/>
    </source>
</evidence>
<keyword evidence="9" id="KW-1185">Reference proteome</keyword>
<keyword evidence="3" id="KW-0509">mRNA transport</keyword>
<keyword evidence="5" id="KW-0811">Translocation</keyword>
<keyword evidence="6" id="KW-0906">Nuclear pore complex</keyword>
<accession>A0AAW1LY33</accession>
<name>A0AAW1LY33_POPJA</name>
<evidence type="ECO:0000256" key="3">
    <source>
        <dbReference type="ARBA" id="ARBA00022816"/>
    </source>
</evidence>
<dbReference type="EMBL" id="JASPKY010000088">
    <property type="protein sequence ID" value="KAK9738314.1"/>
    <property type="molecule type" value="Genomic_DNA"/>
</dbReference>
<dbReference type="Gene3D" id="6.10.140.1350">
    <property type="match status" value="1"/>
</dbReference>
<dbReference type="Proteomes" id="UP001458880">
    <property type="component" value="Unassembled WGS sequence"/>
</dbReference>
<dbReference type="GO" id="GO:0051028">
    <property type="term" value="P:mRNA transport"/>
    <property type="evidence" value="ECO:0007669"/>
    <property type="project" value="UniProtKB-KW"/>
</dbReference>
<dbReference type="GO" id="GO:0015031">
    <property type="term" value="P:protein transport"/>
    <property type="evidence" value="ECO:0007669"/>
    <property type="project" value="UniProtKB-KW"/>
</dbReference>
<evidence type="ECO:0000256" key="7">
    <source>
        <dbReference type="ARBA" id="ARBA00023242"/>
    </source>
</evidence>
<dbReference type="InterPro" id="IPR024882">
    <property type="entry name" value="NUP58/p45/49"/>
</dbReference>
<gene>
    <name evidence="8" type="ORF">QE152_g9933</name>
</gene>
<evidence type="ECO:0008006" key="10">
    <source>
        <dbReference type="Google" id="ProtNLM"/>
    </source>
</evidence>